<evidence type="ECO:0000313" key="8">
    <source>
        <dbReference type="Proteomes" id="UP001189122"/>
    </source>
</evidence>
<keyword evidence="8" id="KW-1185">Reference proteome</keyword>
<keyword evidence="3" id="KW-0449">Lipoprotein</keyword>
<dbReference type="Pfam" id="PF00403">
    <property type="entry name" value="HMA"/>
    <property type="match status" value="1"/>
</dbReference>
<proteinExistence type="inferred from homology"/>
<dbReference type="CDD" id="cd00371">
    <property type="entry name" value="HMA"/>
    <property type="match status" value="1"/>
</dbReference>
<dbReference type="FunFam" id="3.30.70.100:FF:000008">
    <property type="entry name" value="Copper transport protein ATOX1"/>
    <property type="match status" value="1"/>
</dbReference>
<evidence type="ECO:0000259" key="6">
    <source>
        <dbReference type="PROSITE" id="PS50846"/>
    </source>
</evidence>
<dbReference type="SUPFAM" id="SSF55008">
    <property type="entry name" value="HMA, heavy metal-associated domain"/>
    <property type="match status" value="1"/>
</dbReference>
<reference evidence="7 8" key="1">
    <citation type="submission" date="2019-12" db="EMBL/GenBank/DDBJ databases">
        <authorList>
            <person name="Scholz U."/>
            <person name="Mascher M."/>
            <person name="Fiebig A."/>
        </authorList>
    </citation>
    <scope>NUCLEOTIDE SEQUENCE</scope>
</reference>
<feature type="region of interest" description="Disordered" evidence="5">
    <location>
        <begin position="95"/>
        <end position="143"/>
    </location>
</feature>
<evidence type="ECO:0000313" key="7">
    <source>
        <dbReference type="EMBL" id="CAA2614338.1"/>
    </source>
</evidence>
<evidence type="ECO:0000256" key="2">
    <source>
        <dbReference type="ARBA" id="ARBA00022723"/>
    </source>
</evidence>
<dbReference type="EMBL" id="LR743588">
    <property type="protein sequence ID" value="CAA2614338.1"/>
    <property type="molecule type" value="Genomic_DNA"/>
</dbReference>
<feature type="domain" description="HMA" evidence="6">
    <location>
        <begin position="12"/>
        <end position="75"/>
    </location>
</feature>
<dbReference type="InterPro" id="IPR006121">
    <property type="entry name" value="HMA_dom"/>
</dbReference>
<keyword evidence="2" id="KW-0479">Metal-binding</keyword>
<keyword evidence="1" id="KW-0488">Methylation</keyword>
<evidence type="ECO:0000256" key="5">
    <source>
        <dbReference type="SAM" id="MobiDB-lite"/>
    </source>
</evidence>
<evidence type="ECO:0000256" key="4">
    <source>
        <dbReference type="ARBA" id="ARBA00024045"/>
    </source>
</evidence>
<feature type="region of interest" description="Disordered" evidence="5">
    <location>
        <begin position="242"/>
        <end position="312"/>
    </location>
</feature>
<feature type="compositionally biased region" description="Pro residues" evidence="5">
    <location>
        <begin position="125"/>
        <end position="137"/>
    </location>
</feature>
<evidence type="ECO:0000256" key="1">
    <source>
        <dbReference type="ARBA" id="ARBA00022481"/>
    </source>
</evidence>
<dbReference type="PROSITE" id="PS50846">
    <property type="entry name" value="HMA_2"/>
    <property type="match status" value="1"/>
</dbReference>
<dbReference type="Proteomes" id="UP001189122">
    <property type="component" value="Unassembled WGS sequence"/>
</dbReference>
<feature type="compositionally biased region" description="Gly residues" evidence="5">
    <location>
        <begin position="112"/>
        <end position="121"/>
    </location>
</feature>
<dbReference type="AlphaFoldDB" id="A0A7I8I902"/>
<dbReference type="GO" id="GO:0046872">
    <property type="term" value="F:metal ion binding"/>
    <property type="evidence" value="ECO:0007669"/>
    <property type="project" value="UniProtKB-KW"/>
</dbReference>
<dbReference type="InterPro" id="IPR036163">
    <property type="entry name" value="HMA_dom_sf"/>
</dbReference>
<feature type="compositionally biased region" description="Gly residues" evidence="5">
    <location>
        <begin position="261"/>
        <end position="271"/>
    </location>
</feature>
<protein>
    <recommendedName>
        <fullName evidence="6">HMA domain-containing protein</fullName>
    </recommendedName>
</protein>
<dbReference type="Gene3D" id="3.30.70.100">
    <property type="match status" value="1"/>
</dbReference>
<dbReference type="PANTHER" id="PTHR45868:SF93">
    <property type="entry name" value="OS12G0144600 PROTEIN"/>
    <property type="match status" value="1"/>
</dbReference>
<gene>
    <name evidence="7" type="ORF">SI7747_01000725</name>
</gene>
<dbReference type="PANTHER" id="PTHR45868">
    <property type="entry name" value="HEAVY METAL-ASSOCIATED ISOPRENYLATED PLANT PROTEIN 33-RELATED"/>
    <property type="match status" value="1"/>
</dbReference>
<keyword evidence="3" id="KW-0636">Prenylation</keyword>
<sequence>MSKEEDIKVLKIQTCILKVNIHCDGCRQKVKKLLQKIDGVYTTVIDAEKGTVTVSGDVDAATLIKKLSKAGKPAELIAPKVPSSNINQLNNQFHKMQLGNGKGGQKDNGKPANGGGGGGNNQKGQPPPQQQLQPPPQQHHHNIMKGFKDLNFPQLKDLKMPFGKNQKTVKFSEPVEEGSDYDDEFDDDDYDDDFDDLDCFEDDFEDDIKNVKMKAMNGGPPFMGAEKKCGGGNIHTVRKVAGRESAPKAAAPTGGQETKNGGAGKKGGCDGPGECRRCRQAGRRRRAEEWADGWGPADEPRRHDGPDGAMNMPRGGQMGNMNMPAPPAAVQGLPAGGPQPGFFPGGGAITPEMFAAANPYQQQYLAAMMQQQRMMMNGQDRTFQPMPYAPRPPPPVSYMPPPPPEYTHFFSDENTNSCSVM</sequence>
<organism evidence="7">
    <name type="scientific">Spirodela intermedia</name>
    <name type="common">Intermediate duckweed</name>
    <dbReference type="NCBI Taxonomy" id="51605"/>
    <lineage>
        <taxon>Eukaryota</taxon>
        <taxon>Viridiplantae</taxon>
        <taxon>Streptophyta</taxon>
        <taxon>Embryophyta</taxon>
        <taxon>Tracheophyta</taxon>
        <taxon>Spermatophyta</taxon>
        <taxon>Magnoliopsida</taxon>
        <taxon>Liliopsida</taxon>
        <taxon>Araceae</taxon>
        <taxon>Lemnoideae</taxon>
        <taxon>Spirodela</taxon>
    </lineage>
</organism>
<name>A0A7I8I902_SPIIN</name>
<dbReference type="EMBL" id="CACRZD030000001">
    <property type="protein sequence ID" value="CAA6654135.1"/>
    <property type="molecule type" value="Genomic_DNA"/>
</dbReference>
<evidence type="ECO:0000256" key="3">
    <source>
        <dbReference type="ARBA" id="ARBA00023289"/>
    </source>
</evidence>
<comment type="similarity">
    <text evidence="4">Belongs to the HIPP family.</text>
</comment>
<accession>A0A7I8I902</accession>